<keyword evidence="1" id="KW-0812">Transmembrane</keyword>
<dbReference type="PANTHER" id="PTHR23028:SF134">
    <property type="entry name" value="PUTATIVE (AFU_ORTHOLOGUE AFUA_4G08520)-RELATED"/>
    <property type="match status" value="1"/>
</dbReference>
<dbReference type="Proteomes" id="UP001219568">
    <property type="component" value="Unassembled WGS sequence"/>
</dbReference>
<keyword evidence="4" id="KW-1185">Reference proteome</keyword>
<comment type="caution">
    <text evidence="3">The sequence shown here is derived from an EMBL/GenBank/DDBJ whole genome shotgun (WGS) entry which is preliminary data.</text>
</comment>
<dbReference type="Pfam" id="PF01757">
    <property type="entry name" value="Acyl_transf_3"/>
    <property type="match status" value="1"/>
</dbReference>
<feature type="transmembrane region" description="Helical" evidence="1">
    <location>
        <begin position="110"/>
        <end position="132"/>
    </location>
</feature>
<feature type="transmembrane region" description="Helical" evidence="1">
    <location>
        <begin position="58"/>
        <end position="81"/>
    </location>
</feature>
<dbReference type="AlphaFoldDB" id="A0AAD6ILM5"/>
<proteinExistence type="predicted"/>
<feature type="transmembrane region" description="Helical" evidence="1">
    <location>
        <begin position="373"/>
        <end position="392"/>
    </location>
</feature>
<dbReference type="PANTHER" id="PTHR23028">
    <property type="entry name" value="ACETYLTRANSFERASE"/>
    <property type="match status" value="1"/>
</dbReference>
<gene>
    <name evidence="3" type="ORF">N7460_003433</name>
</gene>
<protein>
    <recommendedName>
        <fullName evidence="2">Acyltransferase 3 domain-containing protein</fullName>
    </recommendedName>
</protein>
<sequence length="468" mass="54888">MTRTTWLDGLRGLAAANSVLRHAFFMEPKSVFGILFRSYWAEPREENRHFIELPPLRLIFASSSWVTCFMVLYGVAISIPVMESRNLPVDKDGSWVKVLCSQATRRVFRLYLPVFCVSLVSNLLFFCDFVTYPQALQMMKRAWNLQPLTAPWAHIKFSLWQLLHLLTFVRYDLDIANTMERDDLESVLNPQFWSIPVEFRGSLVVYFLLLVTGFWRPLPRRLLFILVTFWWFFLGQWDIFAFTSGLCVAEHLYGETEEAKGEIHLSSDSDLASDHSFWKRINWNWNTIKSSTSFHYLWTNLSLLVALFLLSIPDDGPLGAEYHFLLAISTSPWWTVNEIFNRCWTGLGATFLIITIANTRWLQYPLNSRPLQFLGRISYPLYVIHFAVYFSLKWPMQNLFWSIARGEWYPRSEAACLHKGAFIFTWIGSLLTCFTIMIILADLFERHIDQMARHTGRWFESRVTKQRP</sequence>
<dbReference type="InterPro" id="IPR002656">
    <property type="entry name" value="Acyl_transf_3_dom"/>
</dbReference>
<accession>A0AAD6ILM5</accession>
<evidence type="ECO:0000256" key="1">
    <source>
        <dbReference type="SAM" id="Phobius"/>
    </source>
</evidence>
<evidence type="ECO:0000313" key="4">
    <source>
        <dbReference type="Proteomes" id="UP001219568"/>
    </source>
</evidence>
<dbReference type="GO" id="GO:0016747">
    <property type="term" value="F:acyltransferase activity, transferring groups other than amino-acyl groups"/>
    <property type="evidence" value="ECO:0007669"/>
    <property type="project" value="InterPro"/>
</dbReference>
<evidence type="ECO:0000259" key="2">
    <source>
        <dbReference type="Pfam" id="PF01757"/>
    </source>
</evidence>
<feature type="transmembrane region" description="Helical" evidence="1">
    <location>
        <begin position="339"/>
        <end position="361"/>
    </location>
</feature>
<keyword evidence="1" id="KW-1133">Transmembrane helix</keyword>
<feature type="transmembrane region" description="Helical" evidence="1">
    <location>
        <begin position="421"/>
        <end position="444"/>
    </location>
</feature>
<keyword evidence="1" id="KW-0472">Membrane</keyword>
<feature type="transmembrane region" description="Helical" evidence="1">
    <location>
        <begin position="192"/>
        <end position="215"/>
    </location>
</feature>
<reference evidence="3" key="2">
    <citation type="submission" date="2023-01" db="EMBL/GenBank/DDBJ databases">
        <authorList>
            <person name="Petersen C."/>
        </authorList>
    </citation>
    <scope>NUCLEOTIDE SEQUENCE</scope>
    <source>
        <strain evidence="3">IBT 15450</strain>
    </source>
</reference>
<dbReference type="InterPro" id="IPR050879">
    <property type="entry name" value="Acyltransferase_3"/>
</dbReference>
<reference evidence="3" key="1">
    <citation type="journal article" date="2023" name="IMA Fungus">
        <title>Comparative genomic study of the Penicillium genus elucidates a diverse pangenome and 15 lateral gene transfer events.</title>
        <authorList>
            <person name="Petersen C."/>
            <person name="Sorensen T."/>
            <person name="Nielsen M.R."/>
            <person name="Sondergaard T.E."/>
            <person name="Sorensen J.L."/>
            <person name="Fitzpatrick D.A."/>
            <person name="Frisvad J.C."/>
            <person name="Nielsen K.L."/>
        </authorList>
    </citation>
    <scope>NUCLEOTIDE SEQUENCE</scope>
    <source>
        <strain evidence="3">IBT 15450</strain>
    </source>
</reference>
<organism evidence="3 4">
    <name type="scientific">Penicillium canescens</name>
    <dbReference type="NCBI Taxonomy" id="5083"/>
    <lineage>
        <taxon>Eukaryota</taxon>
        <taxon>Fungi</taxon>
        <taxon>Dikarya</taxon>
        <taxon>Ascomycota</taxon>
        <taxon>Pezizomycotina</taxon>
        <taxon>Eurotiomycetes</taxon>
        <taxon>Eurotiomycetidae</taxon>
        <taxon>Eurotiales</taxon>
        <taxon>Aspergillaceae</taxon>
        <taxon>Penicillium</taxon>
    </lineage>
</organism>
<name>A0AAD6ILM5_PENCN</name>
<feature type="domain" description="Acyltransferase 3" evidence="2">
    <location>
        <begin position="5"/>
        <end position="439"/>
    </location>
</feature>
<dbReference type="EMBL" id="JAQJZL010000002">
    <property type="protein sequence ID" value="KAJ6052899.1"/>
    <property type="molecule type" value="Genomic_DNA"/>
</dbReference>
<feature type="transmembrane region" description="Helical" evidence="1">
    <location>
        <begin position="221"/>
        <end position="242"/>
    </location>
</feature>
<evidence type="ECO:0000313" key="3">
    <source>
        <dbReference type="EMBL" id="KAJ6052899.1"/>
    </source>
</evidence>